<gene>
    <name evidence="2" type="ORF">OKJ48_39385</name>
</gene>
<proteinExistence type="predicted"/>
<dbReference type="RefSeq" id="WP_324775327.1">
    <property type="nucleotide sequence ID" value="NZ_BAAATS010000057.1"/>
</dbReference>
<dbReference type="EMBL" id="JAOZYB010000354">
    <property type="protein sequence ID" value="MEB3966247.1"/>
    <property type="molecule type" value="Genomic_DNA"/>
</dbReference>
<dbReference type="Proteomes" id="UP001352223">
    <property type="component" value="Unassembled WGS sequence"/>
</dbReference>
<reference evidence="2 3" key="1">
    <citation type="submission" date="2022-10" db="EMBL/GenBank/DDBJ databases">
        <authorList>
            <person name="Xie J."/>
            <person name="Shen N."/>
        </authorList>
    </citation>
    <scope>NUCLEOTIDE SEQUENCE [LARGE SCALE GENOMIC DNA]</scope>
    <source>
        <strain evidence="2 3">DSM 41681</strain>
    </source>
</reference>
<evidence type="ECO:0000313" key="3">
    <source>
        <dbReference type="Proteomes" id="UP001352223"/>
    </source>
</evidence>
<name>A0ABU6CNH7_9ACTN</name>
<keyword evidence="1" id="KW-0472">Membrane</keyword>
<sequence>MKGQLTAGFGRLCLGTSFSLEAFGYWLSAESHAPDRHTLRTDAPWLGRVALRLTMTAGAAVFWGQLAFRAPYVIYAVPFVWVATAWQMSDWSATPPPPPAGDIVAAHSEEVDRVQKGPGEGLVVVYTKENRRTEVRANKR</sequence>
<keyword evidence="3" id="KW-1185">Reference proteome</keyword>
<keyword evidence="1" id="KW-1133">Transmembrane helix</keyword>
<evidence type="ECO:0008006" key="4">
    <source>
        <dbReference type="Google" id="ProtNLM"/>
    </source>
</evidence>
<protein>
    <recommendedName>
        <fullName evidence="4">DUF3099 domain-containing protein</fullName>
    </recommendedName>
</protein>
<comment type="caution">
    <text evidence="2">The sequence shown here is derived from an EMBL/GenBank/DDBJ whole genome shotgun (WGS) entry which is preliminary data.</text>
</comment>
<evidence type="ECO:0000256" key="1">
    <source>
        <dbReference type="SAM" id="Phobius"/>
    </source>
</evidence>
<organism evidence="2 3">
    <name type="scientific">Streptomyces kunmingensis</name>
    <dbReference type="NCBI Taxonomy" id="68225"/>
    <lineage>
        <taxon>Bacteria</taxon>
        <taxon>Bacillati</taxon>
        <taxon>Actinomycetota</taxon>
        <taxon>Actinomycetes</taxon>
        <taxon>Kitasatosporales</taxon>
        <taxon>Streptomycetaceae</taxon>
        <taxon>Streptomyces</taxon>
    </lineage>
</organism>
<keyword evidence="1" id="KW-0812">Transmembrane</keyword>
<evidence type="ECO:0000313" key="2">
    <source>
        <dbReference type="EMBL" id="MEB3966247.1"/>
    </source>
</evidence>
<feature type="transmembrane region" description="Helical" evidence="1">
    <location>
        <begin position="70"/>
        <end position="89"/>
    </location>
</feature>
<accession>A0ABU6CNH7</accession>